<keyword evidence="3" id="KW-1185">Reference proteome</keyword>
<dbReference type="RefSeq" id="WP_002550274.1">
    <property type="nucleotide sequence ID" value="NZ_JARJNT010000005.1"/>
</dbReference>
<dbReference type="SUPFAM" id="SSF52402">
    <property type="entry name" value="Adenine nucleotide alpha hydrolases-like"/>
    <property type="match status" value="1"/>
</dbReference>
<comment type="caution">
    <text evidence="2">The sequence shown here is derived from an EMBL/GenBank/DDBJ whole genome shotgun (WGS) entry which is preliminary data.</text>
</comment>
<dbReference type="InterPro" id="IPR014729">
    <property type="entry name" value="Rossmann-like_a/b/a_fold"/>
</dbReference>
<reference evidence="2 3" key="1">
    <citation type="submission" date="2017-09" db="EMBL/GenBank/DDBJ databases">
        <authorList>
            <person name="Bumgarner R.E."/>
        </authorList>
    </citation>
    <scope>NUCLEOTIDE SEQUENCE [LARGE SCALE GENOMIC DNA]</scope>
    <source>
        <strain evidence="2 3">T34998</strain>
    </source>
</reference>
<evidence type="ECO:0000313" key="2">
    <source>
        <dbReference type="EMBL" id="REB71154.1"/>
    </source>
</evidence>
<dbReference type="Proteomes" id="UP000256324">
    <property type="component" value="Unassembled WGS sequence"/>
</dbReference>
<sequence>MTTRVPATNDLSGADDTCAESVWQGAVVVGVSMRSGSPAALRWGLAEARRRGVTMVALTAFRPATTASTIKPTPSRGVGASDIMGHAKLGDLRQVVRRALGPNAEKAEDVELAAVRGGRSEVLVRTSQQACLLVVDSSSVNPEPIFASALLRNAQCPVVVMPRPVRKVHEKSDDIGSPAESGEN</sequence>
<dbReference type="EMBL" id="PCZS01000001">
    <property type="protein sequence ID" value="REB71154.1"/>
    <property type="molecule type" value="Genomic_DNA"/>
</dbReference>
<dbReference type="Gene3D" id="3.40.50.620">
    <property type="entry name" value="HUPs"/>
    <property type="match status" value="1"/>
</dbReference>
<accession>A0ABX9ICF9</accession>
<feature type="domain" description="UspA" evidence="1">
    <location>
        <begin position="27"/>
        <end position="161"/>
    </location>
</feature>
<evidence type="ECO:0000313" key="3">
    <source>
        <dbReference type="Proteomes" id="UP000256324"/>
    </source>
</evidence>
<dbReference type="Pfam" id="PF00582">
    <property type="entry name" value="Usp"/>
    <property type="match status" value="1"/>
</dbReference>
<protein>
    <submittedName>
        <fullName evidence="2">Universal stress protein</fullName>
    </submittedName>
</protein>
<organism evidence="2 3">
    <name type="scientific">Cutibacterium namnetense</name>
    <dbReference type="NCBI Taxonomy" id="1574624"/>
    <lineage>
        <taxon>Bacteria</taxon>
        <taxon>Bacillati</taxon>
        <taxon>Actinomycetota</taxon>
        <taxon>Actinomycetes</taxon>
        <taxon>Propionibacteriales</taxon>
        <taxon>Propionibacteriaceae</taxon>
        <taxon>Cutibacterium</taxon>
    </lineage>
</organism>
<name>A0ABX9ICF9_9ACTN</name>
<proteinExistence type="predicted"/>
<gene>
    <name evidence="2" type="ORF">CP880_05650</name>
</gene>
<evidence type="ECO:0000259" key="1">
    <source>
        <dbReference type="Pfam" id="PF00582"/>
    </source>
</evidence>
<dbReference type="InterPro" id="IPR006016">
    <property type="entry name" value="UspA"/>
</dbReference>